<dbReference type="OrthoDB" id="1262810at2759"/>
<protein>
    <submittedName>
        <fullName evidence="2">12727_t:CDS:1</fullName>
    </submittedName>
</protein>
<dbReference type="InterPro" id="IPR058210">
    <property type="entry name" value="SACS/Nov_dom"/>
</dbReference>
<dbReference type="Proteomes" id="UP000789570">
    <property type="component" value="Unassembled WGS sequence"/>
</dbReference>
<evidence type="ECO:0000313" key="3">
    <source>
        <dbReference type="Proteomes" id="UP000789570"/>
    </source>
</evidence>
<comment type="caution">
    <text evidence="2">The sequence shown here is derived from an EMBL/GenBank/DDBJ whole genome shotgun (WGS) entry which is preliminary data.</text>
</comment>
<dbReference type="GO" id="GO:0030544">
    <property type="term" value="F:Hsp70 protein binding"/>
    <property type="evidence" value="ECO:0007669"/>
    <property type="project" value="TreeGrafter"/>
</dbReference>
<dbReference type="InterPro" id="IPR052972">
    <property type="entry name" value="Sacsin_chaperone_reg"/>
</dbReference>
<dbReference type="NCBIfam" id="NF047352">
    <property type="entry name" value="P_loop_sacsin"/>
    <property type="match status" value="1"/>
</dbReference>
<dbReference type="Pfam" id="PF25794">
    <property type="entry name" value="SACS"/>
    <property type="match status" value="1"/>
</dbReference>
<accession>A0A9N9NKX7</accession>
<dbReference type="PANTHER" id="PTHR15600:SF42">
    <property type="entry name" value="SACSIN"/>
    <property type="match status" value="1"/>
</dbReference>
<name>A0A9N9NKX7_9GLOM</name>
<proteinExistence type="predicted"/>
<dbReference type="EMBL" id="CAJVPQ010015608">
    <property type="protein sequence ID" value="CAG8743141.1"/>
    <property type="molecule type" value="Genomic_DNA"/>
</dbReference>
<reference evidence="2" key="1">
    <citation type="submission" date="2021-06" db="EMBL/GenBank/DDBJ databases">
        <authorList>
            <person name="Kallberg Y."/>
            <person name="Tangrot J."/>
            <person name="Rosling A."/>
        </authorList>
    </citation>
    <scope>NUCLEOTIDE SEQUENCE</scope>
    <source>
        <strain evidence="2">UK204</strain>
    </source>
</reference>
<dbReference type="PANTHER" id="PTHR15600">
    <property type="entry name" value="SACSIN"/>
    <property type="match status" value="1"/>
</dbReference>
<feature type="non-terminal residue" evidence="2">
    <location>
        <position position="596"/>
    </location>
</feature>
<evidence type="ECO:0000313" key="2">
    <source>
        <dbReference type="EMBL" id="CAG8743141.1"/>
    </source>
</evidence>
<organism evidence="2 3">
    <name type="scientific">Funneliformis caledonium</name>
    <dbReference type="NCBI Taxonomy" id="1117310"/>
    <lineage>
        <taxon>Eukaryota</taxon>
        <taxon>Fungi</taxon>
        <taxon>Fungi incertae sedis</taxon>
        <taxon>Mucoromycota</taxon>
        <taxon>Glomeromycotina</taxon>
        <taxon>Glomeromycetes</taxon>
        <taxon>Glomerales</taxon>
        <taxon>Glomeraceae</taxon>
        <taxon>Funneliformis</taxon>
    </lineage>
</organism>
<feature type="non-terminal residue" evidence="2">
    <location>
        <position position="1"/>
    </location>
</feature>
<feature type="domain" description="Sacsin/Nov" evidence="1">
    <location>
        <begin position="259"/>
        <end position="503"/>
    </location>
</feature>
<dbReference type="AlphaFoldDB" id="A0A9N9NKX7"/>
<dbReference type="InterPro" id="IPR036890">
    <property type="entry name" value="HATPase_C_sf"/>
</dbReference>
<dbReference type="Gene3D" id="3.30.565.10">
    <property type="entry name" value="Histidine kinase-like ATPase, C-terminal domain"/>
    <property type="match status" value="1"/>
</dbReference>
<evidence type="ECO:0000259" key="1">
    <source>
        <dbReference type="Pfam" id="PF25794"/>
    </source>
</evidence>
<sequence>FNAKNEEFSSLLKWNTYPEATKVLKQLELCYDCTPSKRPPNFKEVCNAIYEYMNKMFRASDGVFELVKESLENKPWILCGKTFYCADQIVFKLPHQSNLNSNDFLIVEFPAEYPNKLEPFFKAMGVRDVIGVKDFILIITNKSKGNLDRELSTDEIEDIVQILEQIATIQQDAREGRKYLEKLDGLLVPSTKNKLVNYDEIQYDDMKDRIDEREKSKYQIAHQLITREVVKELGIETLTGKIYGHGSDDINWDIYEQDESLTTRIKNIIKDYPLEKLFIEFLQNADDAKAKRFSIIIDKRPKLQHDCSKKTLLSDEMDDWQGPSIWIYNDAEFSDHDFMALIKLGVGGKSHDNTKIGRFGIGFNSSFHVTDLPSIVSGKYIAFLDPNAKFLPTKKHRGTRFNFIEKEFKKRIPDQCFPYKALEGCDFIKDCSFTKEFKGTLFRLPLRTPKLAEMSDISNRVIDINEIVNLFSNVQGSKEMLFLRNIESCSMYRIDENGQAPQMIWQTQINNMSETIRDIRKSVIVQEQTYKLEIERTNEQNQKSSEIWLLCTGEHESVKSEFENFSNEKRLKPRGGVAALLAKSDEKCLDELKAES</sequence>
<dbReference type="SUPFAM" id="SSF55874">
    <property type="entry name" value="ATPase domain of HSP90 chaperone/DNA topoisomerase II/histidine kinase"/>
    <property type="match status" value="1"/>
</dbReference>
<keyword evidence="3" id="KW-1185">Reference proteome</keyword>
<gene>
    <name evidence="2" type="ORF">FCALED_LOCUS15769</name>
</gene>